<organism evidence="1 2">
    <name type="scientific">Dioscorea alata</name>
    <name type="common">Purple yam</name>
    <dbReference type="NCBI Taxonomy" id="55571"/>
    <lineage>
        <taxon>Eukaryota</taxon>
        <taxon>Viridiplantae</taxon>
        <taxon>Streptophyta</taxon>
        <taxon>Embryophyta</taxon>
        <taxon>Tracheophyta</taxon>
        <taxon>Spermatophyta</taxon>
        <taxon>Magnoliopsida</taxon>
        <taxon>Liliopsida</taxon>
        <taxon>Dioscoreales</taxon>
        <taxon>Dioscoreaceae</taxon>
        <taxon>Dioscorea</taxon>
    </lineage>
</organism>
<keyword evidence="2" id="KW-1185">Reference proteome</keyword>
<dbReference type="Proteomes" id="UP000827976">
    <property type="component" value="Chromosome 14"/>
</dbReference>
<evidence type="ECO:0000313" key="1">
    <source>
        <dbReference type="EMBL" id="KAH7664320.1"/>
    </source>
</evidence>
<comment type="caution">
    <text evidence="1">The sequence shown here is derived from an EMBL/GenBank/DDBJ whole genome shotgun (WGS) entry which is preliminary data.</text>
</comment>
<evidence type="ECO:0000313" key="2">
    <source>
        <dbReference type="Proteomes" id="UP000827976"/>
    </source>
</evidence>
<accession>A0ACB7UUC2</accession>
<gene>
    <name evidence="1" type="ORF">IHE45_14G113800</name>
</gene>
<name>A0ACB7UUC2_DIOAL</name>
<reference evidence="2" key="1">
    <citation type="journal article" date="2022" name="Nat. Commun.">
        <title>Chromosome evolution and the genetic basis of agronomically important traits in greater yam.</title>
        <authorList>
            <person name="Bredeson J.V."/>
            <person name="Lyons J.B."/>
            <person name="Oniyinde I.O."/>
            <person name="Okereke N.R."/>
            <person name="Kolade O."/>
            <person name="Nnabue I."/>
            <person name="Nwadili C.O."/>
            <person name="Hribova E."/>
            <person name="Parker M."/>
            <person name="Nwogha J."/>
            <person name="Shu S."/>
            <person name="Carlson J."/>
            <person name="Kariba R."/>
            <person name="Muthemba S."/>
            <person name="Knop K."/>
            <person name="Barton G.J."/>
            <person name="Sherwood A.V."/>
            <person name="Lopez-Montes A."/>
            <person name="Asiedu R."/>
            <person name="Jamnadass R."/>
            <person name="Muchugi A."/>
            <person name="Goodstein D."/>
            <person name="Egesi C.N."/>
            <person name="Featherston J."/>
            <person name="Asfaw A."/>
            <person name="Simpson G.G."/>
            <person name="Dolezel J."/>
            <person name="Hendre P.S."/>
            <person name="Van Deynze A."/>
            <person name="Kumar P.L."/>
            <person name="Obidiegwu J.E."/>
            <person name="Bhattacharjee R."/>
            <person name="Rokhsar D.S."/>
        </authorList>
    </citation>
    <scope>NUCLEOTIDE SEQUENCE [LARGE SCALE GENOMIC DNA]</scope>
    <source>
        <strain evidence="2">cv. TDa95/00328</strain>
    </source>
</reference>
<proteinExistence type="predicted"/>
<sequence>MNNVNHLLILILLMLLFVLTLVSQGHAQHYFGKEKVANITFYNQGKVAGDNPPIVLAAKPEGTTVSATSLIPFGSVYVLDTPFTERQDPNSKVLGQVQGLVVSAGQNDSVLVPLLVFGFTDGPFKGSSFSVLSRDPIMEAERELAIVGGTGKFRLARGFAYIRTVANTTSDFTDEYNAIIFHHE</sequence>
<protein>
    <submittedName>
        <fullName evidence="1">Dirigent protein</fullName>
    </submittedName>
</protein>
<dbReference type="EMBL" id="CM037024">
    <property type="protein sequence ID" value="KAH7664320.1"/>
    <property type="molecule type" value="Genomic_DNA"/>
</dbReference>